<evidence type="ECO:0000313" key="4">
    <source>
        <dbReference type="EMBL" id="GAA5193058.1"/>
    </source>
</evidence>
<dbReference type="Pfam" id="PF13519">
    <property type="entry name" value="VWA_2"/>
    <property type="match status" value="1"/>
</dbReference>
<protein>
    <submittedName>
        <fullName evidence="4">Substrate-binding and VWA domain-containing protein</fullName>
    </submittedName>
</protein>
<dbReference type="Pfam" id="PF13531">
    <property type="entry name" value="SBP_bac_11"/>
    <property type="match status" value="1"/>
</dbReference>
<dbReference type="PROSITE" id="PS50222">
    <property type="entry name" value="EF_HAND_2"/>
    <property type="match status" value="1"/>
</dbReference>
<gene>
    <name evidence="4" type="ORF">GCM10023322_54010</name>
</gene>
<dbReference type="InterPro" id="IPR036465">
    <property type="entry name" value="vWFA_dom_sf"/>
</dbReference>
<name>A0ABP9SB04_9ACTN</name>
<evidence type="ECO:0000259" key="2">
    <source>
        <dbReference type="PROSITE" id="PS50222"/>
    </source>
</evidence>
<feature type="domain" description="EF-hand" evidence="2">
    <location>
        <begin position="216"/>
        <end position="251"/>
    </location>
</feature>
<organism evidence="4 5">
    <name type="scientific">Rugosimonospora acidiphila</name>
    <dbReference type="NCBI Taxonomy" id="556531"/>
    <lineage>
        <taxon>Bacteria</taxon>
        <taxon>Bacillati</taxon>
        <taxon>Actinomycetota</taxon>
        <taxon>Actinomycetes</taxon>
        <taxon>Micromonosporales</taxon>
        <taxon>Micromonosporaceae</taxon>
        <taxon>Rugosimonospora</taxon>
    </lineage>
</organism>
<feature type="transmembrane region" description="Helical" evidence="1">
    <location>
        <begin position="28"/>
        <end position="49"/>
    </location>
</feature>
<evidence type="ECO:0000259" key="3">
    <source>
        <dbReference type="PROSITE" id="PS50234"/>
    </source>
</evidence>
<dbReference type="Gene3D" id="3.40.50.410">
    <property type="entry name" value="von Willebrand factor, type A domain"/>
    <property type="match status" value="1"/>
</dbReference>
<keyword evidence="5" id="KW-1185">Reference proteome</keyword>
<dbReference type="InterPro" id="IPR002048">
    <property type="entry name" value="EF_hand_dom"/>
</dbReference>
<dbReference type="SUPFAM" id="SSF53850">
    <property type="entry name" value="Periplasmic binding protein-like II"/>
    <property type="match status" value="1"/>
</dbReference>
<dbReference type="SMART" id="SM00327">
    <property type="entry name" value="VWA"/>
    <property type="match status" value="1"/>
</dbReference>
<keyword evidence="1" id="KW-0812">Transmembrane</keyword>
<dbReference type="PROSITE" id="PS50234">
    <property type="entry name" value="VWFA"/>
    <property type="match status" value="1"/>
</dbReference>
<evidence type="ECO:0000313" key="5">
    <source>
        <dbReference type="Proteomes" id="UP001501570"/>
    </source>
</evidence>
<feature type="domain" description="VWFA" evidence="3">
    <location>
        <begin position="406"/>
        <end position="605"/>
    </location>
</feature>
<keyword evidence="1" id="KW-1133">Transmembrane helix</keyword>
<dbReference type="SUPFAM" id="SSF53300">
    <property type="entry name" value="vWA-like"/>
    <property type="match status" value="1"/>
</dbReference>
<evidence type="ECO:0000256" key="1">
    <source>
        <dbReference type="SAM" id="Phobius"/>
    </source>
</evidence>
<reference evidence="5" key="1">
    <citation type="journal article" date="2019" name="Int. J. Syst. Evol. Microbiol.">
        <title>The Global Catalogue of Microorganisms (GCM) 10K type strain sequencing project: providing services to taxonomists for standard genome sequencing and annotation.</title>
        <authorList>
            <consortium name="The Broad Institute Genomics Platform"/>
            <consortium name="The Broad Institute Genome Sequencing Center for Infectious Disease"/>
            <person name="Wu L."/>
            <person name="Ma J."/>
        </authorList>
    </citation>
    <scope>NUCLEOTIDE SEQUENCE [LARGE SCALE GENOMIC DNA]</scope>
    <source>
        <strain evidence="5">JCM 18304</strain>
    </source>
</reference>
<sequence>MPVSGSGIEVGSHHSPGWFRRAVIGRRWLVVSAVASAGVLVGAAAFIGAGGQPSAATTDDCSGDPVTLTVTTAPNLYPVLDRLARDWTATRPALNGRCLAARVTSKQPDQVAAALGPDWDATRDGARPDVWIPDSSLWLSVAGGRTEASGMVPMQPPSVASSPVVLAVREPLARALGWPGRTLDWNDVIGTFIDGWGKAGHPEWASLRIGMADATTSTAGLAAVLTILDRDGTGAIDDDQLVQALRFSQALGAIEPDTTGFFAAQAATTAKPGTAAGRDAAIAAFPALESDVAAFDEANPEQFLVPVYPSQPVVADCPYAVLSASWVGADKRSAADQFLAYLNGSTAADALGVSGLRGPDHGVRDSAALPADDGFPTTFDNVRVAPDPTTLKQFLSDWTSMQRQSNILVALDTSGSMAESVPGTSMSRLELMRQTASTGFGLLNSRTDIGLWAFSGQRAGANEYRELVPFGPSMAEVDGTSRQQAMLHALGGLRAQAHTPLYDTIYAAFKEMQTHWQADSVNAVVLITDGGNDLPSGMTLTQLLGKLKSEQRADRPVQVIDIAIGPDADADALRQISAATGGRTLVAKDPASAEQTLVLAFAGRLS</sequence>
<dbReference type="RefSeq" id="WP_345634200.1">
    <property type="nucleotide sequence ID" value="NZ_BAABJQ010000018.1"/>
</dbReference>
<comment type="caution">
    <text evidence="4">The sequence shown here is derived from an EMBL/GenBank/DDBJ whole genome shotgun (WGS) entry which is preliminary data.</text>
</comment>
<dbReference type="InterPro" id="IPR002035">
    <property type="entry name" value="VWF_A"/>
</dbReference>
<accession>A0ABP9SB04</accession>
<dbReference type="Proteomes" id="UP001501570">
    <property type="component" value="Unassembled WGS sequence"/>
</dbReference>
<proteinExistence type="predicted"/>
<dbReference type="EMBL" id="BAABJQ010000018">
    <property type="protein sequence ID" value="GAA5193058.1"/>
    <property type="molecule type" value="Genomic_DNA"/>
</dbReference>
<keyword evidence="1" id="KW-0472">Membrane</keyword>